<comment type="subcellular location">
    <subcellularLocation>
        <location evidence="1">Membrane</location>
    </subcellularLocation>
</comment>
<dbReference type="EC" id="2.7.7.65" evidence="8"/>
<dbReference type="SMART" id="SM00091">
    <property type="entry name" value="PAS"/>
    <property type="match status" value="2"/>
</dbReference>
<dbReference type="InterPro" id="IPR000160">
    <property type="entry name" value="GGDEF_dom"/>
</dbReference>
<dbReference type="InterPro" id="IPR042240">
    <property type="entry name" value="CHASE_sf"/>
</dbReference>
<sequence>MSQQHQEKGTWRPLVLATTVFLFGIASGLGLHGQRVERTQRRLTLDNEEAARQYAFLAQRQLDAYASTGLSLAAHIGTSNAISDATVNAYVDSARHFERLKGIRAYGYLPRLAPELADEFEHRVQADMPGYHIRGKRPRADFYYPVLYLADPDPARAAIVRGIDFSIFPERLAAIRKALATGAPAATRVHASVHDFAKIPVVLTFTPVRTADRHVDRGVGAGVVFSVMRVAELFEGIDNGKLTRAFALAVHEQDGPARRLVYASDNDAFRQADADPAHVVYATTLRFTDRTWHMRILSKPSGRSADAFGDWPWLTATLLASLIAAFGTYRLALRQRDRRIRSEMAQRFEVLLDSHPFAVYAADRAGNFVFVNRKMQQELGLSQQQLIGASSTLFMAPSSQAVAGAAFRKALHGEALAYHASVHNGHGAEVDLAVVLVPVIVAGQVDRVLGFAENVTERKRFERELHESREMLRLILDTIPDRVFWKDRESRFIGANRHMVDAAGLPSAERIVGLTDADMPWMGAAAHYQDEDREILASGRSLLNMQRPQTTEDGEVRWFDVSKLPLTDDAGTVAGVLGIVRDITQHKRMEEELTRRANHDSLTGLPNRAFFHSQLNHAIVRAQRRRTGMALMYFDIDRFKQINDTHGHDAGDQVIRLFADRVCANLRASDFVARLGGDEFVLIVEDMAEPDVARHLAGKLLASMEEPLAIDGQALRISTSIGIAVFDGTMTASQLIKAADDAMYEAKRGGRNCFRPLAR</sequence>
<dbReference type="InterPro" id="IPR035965">
    <property type="entry name" value="PAS-like_dom_sf"/>
</dbReference>
<dbReference type="SUPFAM" id="SSF55073">
    <property type="entry name" value="Nucleotide cyclase"/>
    <property type="match status" value="1"/>
</dbReference>
<feature type="domain" description="PAS" evidence="5">
    <location>
        <begin position="344"/>
        <end position="414"/>
    </location>
</feature>
<dbReference type="Pfam" id="PF00990">
    <property type="entry name" value="GGDEF"/>
    <property type="match status" value="1"/>
</dbReference>
<keyword evidence="9" id="KW-1185">Reference proteome</keyword>
<evidence type="ECO:0000256" key="4">
    <source>
        <dbReference type="ARBA" id="ARBA00023136"/>
    </source>
</evidence>
<keyword evidence="3" id="KW-1133">Transmembrane helix</keyword>
<accession>A0ABT2C3B5</accession>
<dbReference type="PROSITE" id="PS50113">
    <property type="entry name" value="PAC"/>
    <property type="match status" value="1"/>
</dbReference>
<dbReference type="InterPro" id="IPR000700">
    <property type="entry name" value="PAS-assoc_C"/>
</dbReference>
<evidence type="ECO:0000256" key="3">
    <source>
        <dbReference type="ARBA" id="ARBA00022989"/>
    </source>
</evidence>
<keyword evidence="8" id="KW-0548">Nucleotidyltransferase</keyword>
<dbReference type="InterPro" id="IPR000014">
    <property type="entry name" value="PAS"/>
</dbReference>
<protein>
    <submittedName>
        <fullName evidence="8">Diguanylate cyclase</fullName>
        <ecNumber evidence="8">2.7.7.65</ecNumber>
    </submittedName>
</protein>
<dbReference type="InterPro" id="IPR001610">
    <property type="entry name" value="PAC"/>
</dbReference>
<dbReference type="EMBL" id="JANUHC010000006">
    <property type="protein sequence ID" value="MCS0631129.1"/>
    <property type="molecule type" value="Genomic_DNA"/>
</dbReference>
<feature type="domain" description="GGDEF" evidence="7">
    <location>
        <begin position="627"/>
        <end position="759"/>
    </location>
</feature>
<dbReference type="InterPro" id="IPR043128">
    <property type="entry name" value="Rev_trsase/Diguanyl_cyclase"/>
</dbReference>
<keyword evidence="2" id="KW-0812">Transmembrane</keyword>
<comment type="caution">
    <text evidence="8">The sequence shown here is derived from an EMBL/GenBank/DDBJ whole genome shotgun (WGS) entry which is preliminary data.</text>
</comment>
<dbReference type="NCBIfam" id="TIGR00254">
    <property type="entry name" value="GGDEF"/>
    <property type="match status" value="1"/>
</dbReference>
<keyword evidence="4" id="KW-0472">Membrane</keyword>
<dbReference type="CDD" id="cd00130">
    <property type="entry name" value="PAS"/>
    <property type="match status" value="1"/>
</dbReference>
<dbReference type="SMART" id="SM01079">
    <property type="entry name" value="CHASE"/>
    <property type="match status" value="1"/>
</dbReference>
<dbReference type="Gene3D" id="3.30.70.270">
    <property type="match status" value="1"/>
</dbReference>
<dbReference type="RefSeq" id="WP_259450211.1">
    <property type="nucleotide sequence ID" value="NZ_CP119520.1"/>
</dbReference>
<dbReference type="PANTHER" id="PTHR44757:SF2">
    <property type="entry name" value="BIOFILM ARCHITECTURE MAINTENANCE PROTEIN MBAA"/>
    <property type="match status" value="1"/>
</dbReference>
<dbReference type="GO" id="GO:0052621">
    <property type="term" value="F:diguanylate cyclase activity"/>
    <property type="evidence" value="ECO:0007669"/>
    <property type="project" value="UniProtKB-EC"/>
</dbReference>
<dbReference type="Gene3D" id="3.30.450.20">
    <property type="entry name" value="PAS domain"/>
    <property type="match status" value="2"/>
</dbReference>
<evidence type="ECO:0000313" key="9">
    <source>
        <dbReference type="Proteomes" id="UP001165263"/>
    </source>
</evidence>
<dbReference type="Gene3D" id="3.30.450.350">
    <property type="entry name" value="CHASE domain"/>
    <property type="match status" value="1"/>
</dbReference>
<dbReference type="SMART" id="SM00086">
    <property type="entry name" value="PAC"/>
    <property type="match status" value="2"/>
</dbReference>
<evidence type="ECO:0000259" key="5">
    <source>
        <dbReference type="PROSITE" id="PS50112"/>
    </source>
</evidence>
<evidence type="ECO:0000313" key="8">
    <source>
        <dbReference type="EMBL" id="MCS0631129.1"/>
    </source>
</evidence>
<dbReference type="InterPro" id="IPR052155">
    <property type="entry name" value="Biofilm_reg_signaling"/>
</dbReference>
<dbReference type="PANTHER" id="PTHR44757">
    <property type="entry name" value="DIGUANYLATE CYCLASE DGCP"/>
    <property type="match status" value="1"/>
</dbReference>
<dbReference type="SUPFAM" id="SSF55785">
    <property type="entry name" value="PYP-like sensor domain (PAS domain)"/>
    <property type="match status" value="2"/>
</dbReference>
<gene>
    <name evidence="8" type="ORF">NX786_17490</name>
</gene>
<dbReference type="Proteomes" id="UP001165263">
    <property type="component" value="Unassembled WGS sequence"/>
</dbReference>
<dbReference type="PROSITE" id="PS50112">
    <property type="entry name" value="PAS"/>
    <property type="match status" value="1"/>
</dbReference>
<dbReference type="Pfam" id="PF03924">
    <property type="entry name" value="CHASE"/>
    <property type="match status" value="1"/>
</dbReference>
<dbReference type="CDD" id="cd01949">
    <property type="entry name" value="GGDEF"/>
    <property type="match status" value="1"/>
</dbReference>
<dbReference type="PROSITE" id="PS50887">
    <property type="entry name" value="GGDEF"/>
    <property type="match status" value="1"/>
</dbReference>
<name>A0ABT2C3B5_9BURK</name>
<dbReference type="Pfam" id="PF08448">
    <property type="entry name" value="PAS_4"/>
    <property type="match status" value="2"/>
</dbReference>
<feature type="domain" description="PAC" evidence="6">
    <location>
        <begin position="543"/>
        <end position="595"/>
    </location>
</feature>
<evidence type="ECO:0000256" key="2">
    <source>
        <dbReference type="ARBA" id="ARBA00022692"/>
    </source>
</evidence>
<evidence type="ECO:0000256" key="1">
    <source>
        <dbReference type="ARBA" id="ARBA00004370"/>
    </source>
</evidence>
<organism evidence="8 9">
    <name type="scientific">Telluria mixta</name>
    <dbReference type="NCBI Taxonomy" id="34071"/>
    <lineage>
        <taxon>Bacteria</taxon>
        <taxon>Pseudomonadati</taxon>
        <taxon>Pseudomonadota</taxon>
        <taxon>Betaproteobacteria</taxon>
        <taxon>Burkholderiales</taxon>
        <taxon>Oxalobacteraceae</taxon>
        <taxon>Telluria group</taxon>
        <taxon>Telluria</taxon>
    </lineage>
</organism>
<dbReference type="InterPro" id="IPR013656">
    <property type="entry name" value="PAS_4"/>
</dbReference>
<dbReference type="SMART" id="SM00267">
    <property type="entry name" value="GGDEF"/>
    <property type="match status" value="1"/>
</dbReference>
<reference evidence="8" key="1">
    <citation type="submission" date="2022-08" db="EMBL/GenBank/DDBJ databases">
        <title>Reclassification of Massilia species as members of the genera Telluria, Duganella, Pseudoduganella, Mokoshia gen. nov. and Zemynaea gen. nov. using orthogonal and non-orthogonal genome-based approaches.</title>
        <authorList>
            <person name="Bowman J.P."/>
        </authorList>
    </citation>
    <scope>NUCLEOTIDE SEQUENCE</scope>
    <source>
        <strain evidence="8">LMG 11547</strain>
    </source>
</reference>
<dbReference type="NCBIfam" id="TIGR00229">
    <property type="entry name" value="sensory_box"/>
    <property type="match status" value="2"/>
</dbReference>
<evidence type="ECO:0000259" key="6">
    <source>
        <dbReference type="PROSITE" id="PS50113"/>
    </source>
</evidence>
<keyword evidence="8" id="KW-0808">Transferase</keyword>
<proteinExistence type="predicted"/>
<dbReference type="InterPro" id="IPR029787">
    <property type="entry name" value="Nucleotide_cyclase"/>
</dbReference>
<dbReference type="InterPro" id="IPR006189">
    <property type="entry name" value="CHASE_dom"/>
</dbReference>
<evidence type="ECO:0000259" key="7">
    <source>
        <dbReference type="PROSITE" id="PS50887"/>
    </source>
</evidence>